<dbReference type="InterPro" id="IPR017938">
    <property type="entry name" value="Riboflavin_synthase-like_b-brl"/>
</dbReference>
<dbReference type="EMBL" id="CP001958">
    <property type="protein sequence ID" value="ADG99217.1"/>
    <property type="molecule type" value="Genomic_DNA"/>
</dbReference>
<dbReference type="PROSITE" id="PS51384">
    <property type="entry name" value="FAD_FR"/>
    <property type="match status" value="1"/>
</dbReference>
<keyword evidence="5" id="KW-0560">Oxidoreductase</keyword>
<evidence type="ECO:0000256" key="1">
    <source>
        <dbReference type="ARBA" id="ARBA00001974"/>
    </source>
</evidence>
<dbReference type="HOGENOM" id="CLU_003827_17_0_11"/>
<feature type="domain" description="FAD-binding FR-type" evidence="9">
    <location>
        <begin position="79"/>
        <end position="182"/>
    </location>
</feature>
<protein>
    <submittedName>
        <fullName evidence="10">Ferredoxin</fullName>
    </submittedName>
</protein>
<reference evidence="10 11" key="1">
    <citation type="journal article" date="2010" name="Stand. Genomic Sci.">
        <title>Complete genome sequence of Segniliparus rotundus type strain (CDC 1076).</title>
        <authorList>
            <person name="Sikorski J."/>
            <person name="Lapidus A."/>
            <person name="Copeland A."/>
            <person name="Misra M."/>
            <person name="Glavina Del Rio T."/>
            <person name="Nolan M."/>
            <person name="Lucas S."/>
            <person name="Chen F."/>
            <person name="Tice H."/>
            <person name="Cheng J.F."/>
            <person name="Jando M."/>
            <person name="Schneider S."/>
            <person name="Bruce D."/>
            <person name="Goodwin L."/>
            <person name="Pitluck S."/>
            <person name="Liolios K."/>
            <person name="Mikhailova N."/>
            <person name="Pati A."/>
            <person name="Ivanova N."/>
            <person name="Mavromatis K."/>
            <person name="Chen A."/>
            <person name="Palaniappan K."/>
            <person name="Chertkov O."/>
            <person name="Land M."/>
            <person name="Hauser L."/>
            <person name="Chang Y.J."/>
            <person name="Jeffries C.D."/>
            <person name="Brettin T."/>
            <person name="Detter J.C."/>
            <person name="Han C."/>
            <person name="Rohde M."/>
            <person name="Goker M."/>
            <person name="Bristow J."/>
            <person name="Eisen J.A."/>
            <person name="Markowitz V."/>
            <person name="Hugenholtz P."/>
            <person name="Kyrpides N.C."/>
            <person name="Klenk H.P."/>
        </authorList>
    </citation>
    <scope>NUCLEOTIDE SEQUENCE [LARGE SCALE GENOMIC DNA]</scope>
    <source>
        <strain evidence="11">ATCC BAA-972 / CDC 1076 / CIP 108378 / DSM 44985 / JCM 13578</strain>
    </source>
</reference>
<dbReference type="SUPFAM" id="SSF54292">
    <property type="entry name" value="2Fe-2S ferredoxin-like"/>
    <property type="match status" value="1"/>
</dbReference>
<keyword evidence="4" id="KW-0479">Metal-binding</keyword>
<dbReference type="SUPFAM" id="SSF63380">
    <property type="entry name" value="Riboflavin synthase domain-like"/>
    <property type="match status" value="1"/>
</dbReference>
<dbReference type="GO" id="GO:0051537">
    <property type="term" value="F:2 iron, 2 sulfur cluster binding"/>
    <property type="evidence" value="ECO:0007669"/>
    <property type="project" value="UniProtKB-KW"/>
</dbReference>
<keyword evidence="2" id="KW-0285">Flavoprotein</keyword>
<dbReference type="Proteomes" id="UP000002247">
    <property type="component" value="Chromosome"/>
</dbReference>
<evidence type="ECO:0000313" key="10">
    <source>
        <dbReference type="EMBL" id="ADG99217.1"/>
    </source>
</evidence>
<keyword evidence="3" id="KW-0001">2Fe-2S</keyword>
<dbReference type="Gene3D" id="3.40.50.80">
    <property type="entry name" value="Nucleotide-binding domain of ferredoxin-NADP reductase (FNR) module"/>
    <property type="match status" value="1"/>
</dbReference>
<evidence type="ECO:0000256" key="2">
    <source>
        <dbReference type="ARBA" id="ARBA00022630"/>
    </source>
</evidence>
<evidence type="ECO:0000256" key="5">
    <source>
        <dbReference type="ARBA" id="ARBA00023002"/>
    </source>
</evidence>
<dbReference type="SUPFAM" id="SSF52343">
    <property type="entry name" value="Ferredoxin reductase-like, C-terminal NADP-linked domain"/>
    <property type="match status" value="1"/>
</dbReference>
<dbReference type="InterPro" id="IPR036010">
    <property type="entry name" value="2Fe-2S_ferredoxin-like_sf"/>
</dbReference>
<evidence type="ECO:0000259" key="8">
    <source>
        <dbReference type="PROSITE" id="PS51085"/>
    </source>
</evidence>
<dbReference type="PANTHER" id="PTHR47354:SF1">
    <property type="entry name" value="CARNITINE MONOOXYGENASE REDUCTASE SUBUNIT"/>
    <property type="match status" value="1"/>
</dbReference>
<feature type="domain" description="2Fe-2S ferredoxin-type" evidence="8">
    <location>
        <begin position="310"/>
        <end position="395"/>
    </location>
</feature>
<dbReference type="eggNOG" id="COG1018">
    <property type="taxonomic scope" value="Bacteria"/>
</dbReference>
<dbReference type="CDD" id="cd00207">
    <property type="entry name" value="fer2"/>
    <property type="match status" value="1"/>
</dbReference>
<evidence type="ECO:0000256" key="6">
    <source>
        <dbReference type="ARBA" id="ARBA00023004"/>
    </source>
</evidence>
<dbReference type="CDD" id="cd06185">
    <property type="entry name" value="PDR_like"/>
    <property type="match status" value="1"/>
</dbReference>
<dbReference type="PROSITE" id="PS51085">
    <property type="entry name" value="2FE2S_FER_2"/>
    <property type="match status" value="1"/>
</dbReference>
<accession>D6ZD30</accession>
<dbReference type="PROSITE" id="PS00197">
    <property type="entry name" value="2FE2S_FER_1"/>
    <property type="match status" value="1"/>
</dbReference>
<evidence type="ECO:0000256" key="3">
    <source>
        <dbReference type="ARBA" id="ARBA00022714"/>
    </source>
</evidence>
<keyword evidence="7" id="KW-0411">Iron-sulfur</keyword>
<dbReference type="InterPro" id="IPR006058">
    <property type="entry name" value="2Fe2S_fd_BS"/>
</dbReference>
<dbReference type="GO" id="GO:0016491">
    <property type="term" value="F:oxidoreductase activity"/>
    <property type="evidence" value="ECO:0007669"/>
    <property type="project" value="UniProtKB-KW"/>
</dbReference>
<dbReference type="OrthoDB" id="502624at2"/>
<dbReference type="STRING" id="640132.Srot_2785"/>
<dbReference type="InterPro" id="IPR017927">
    <property type="entry name" value="FAD-bd_FR_type"/>
</dbReference>
<comment type="cofactor">
    <cofactor evidence="1">
        <name>FAD</name>
        <dbReference type="ChEBI" id="CHEBI:57692"/>
    </cofactor>
</comment>
<evidence type="ECO:0000256" key="7">
    <source>
        <dbReference type="ARBA" id="ARBA00023014"/>
    </source>
</evidence>
<dbReference type="Gene3D" id="3.10.20.30">
    <property type="match status" value="1"/>
</dbReference>
<dbReference type="InterPro" id="IPR050415">
    <property type="entry name" value="MRET"/>
</dbReference>
<dbReference type="GO" id="GO:0046872">
    <property type="term" value="F:metal ion binding"/>
    <property type="evidence" value="ECO:0007669"/>
    <property type="project" value="UniProtKB-KW"/>
</dbReference>
<dbReference type="InterPro" id="IPR001041">
    <property type="entry name" value="2Fe-2S_ferredoxin-type"/>
</dbReference>
<organism evidence="10 11">
    <name type="scientific">Segniliparus rotundus (strain ATCC BAA-972 / CDC 1076 / CIP 108378 / DSM 44985 / JCM 13578)</name>
    <dbReference type="NCBI Taxonomy" id="640132"/>
    <lineage>
        <taxon>Bacteria</taxon>
        <taxon>Bacillati</taxon>
        <taxon>Actinomycetota</taxon>
        <taxon>Actinomycetes</taxon>
        <taxon>Mycobacteriales</taxon>
        <taxon>Segniliparaceae</taxon>
        <taxon>Segniliparus</taxon>
    </lineage>
</organism>
<dbReference type="KEGG" id="srt:Srot_2785"/>
<proteinExistence type="predicted"/>
<keyword evidence="6" id="KW-0408">Iron</keyword>
<dbReference type="InterPro" id="IPR012675">
    <property type="entry name" value="Beta-grasp_dom_sf"/>
</dbReference>
<name>D6ZD30_SEGRD</name>
<dbReference type="SMR" id="D6ZD30"/>
<evidence type="ECO:0000259" key="9">
    <source>
        <dbReference type="PROSITE" id="PS51384"/>
    </source>
</evidence>
<evidence type="ECO:0000313" key="11">
    <source>
        <dbReference type="Proteomes" id="UP000002247"/>
    </source>
</evidence>
<keyword evidence="11" id="KW-1185">Reference proteome</keyword>
<evidence type="ECO:0000256" key="4">
    <source>
        <dbReference type="ARBA" id="ARBA00022723"/>
    </source>
</evidence>
<dbReference type="PRINTS" id="PR00409">
    <property type="entry name" value="PHDIOXRDTASE"/>
</dbReference>
<dbReference type="RefSeq" id="WP_013139666.1">
    <property type="nucleotide sequence ID" value="NC_014168.1"/>
</dbReference>
<dbReference type="Pfam" id="PF00111">
    <property type="entry name" value="Fer2"/>
    <property type="match status" value="1"/>
</dbReference>
<gene>
    <name evidence="10" type="ordered locus">Srot_2785</name>
</gene>
<dbReference type="InterPro" id="IPR039261">
    <property type="entry name" value="FNR_nucleotide-bd"/>
</dbReference>
<dbReference type="AlphaFoldDB" id="D6ZD30"/>
<dbReference type="PANTHER" id="PTHR47354">
    <property type="entry name" value="NADH OXIDOREDUCTASE HCR"/>
    <property type="match status" value="1"/>
</dbReference>
<dbReference type="Gene3D" id="2.40.30.10">
    <property type="entry name" value="Translation factors"/>
    <property type="match status" value="1"/>
</dbReference>
<sequence>MPEPGAAAEATGPVRRAVRESLLRVGVLKEHANSVPPSLYGAGRKDILMRCIGGALDYVVPVTLVGRADAERVRLAAVPNRRKMLLIDRRIVAKDENVCQLTLAAPDGIKLGQWHAGAHIDLYLPSGRVRQYSLCGDPRREREYRIAIRRIPDGNGGSVEAHSLKVGDLVEVSRPRNAFMMPLPGSASLKKKLCFIAGGIGITPILPMVRLASRLGLDWSMLYTGRHRDSLPFLDEVLAFGPGARVRTDDEHGLPCPQDLLAGVDGDTAVYACGPPPMIETIRRGIGADSSVELHFERFSPPPVVNGVAFEAVLARSGETVQVGANESPLAAIRRVKPNVGYSCQQGFCGTCVQRVVEGEVDHREHTLTEHQREQGHMLVCVSRSKDGGRLVFDL</sequence>